<feature type="compositionally biased region" description="Basic residues" evidence="1">
    <location>
        <begin position="49"/>
        <end position="62"/>
    </location>
</feature>
<name>A0A0L0P7H8_CANAR</name>
<evidence type="ECO:0000313" key="2">
    <source>
        <dbReference type="EMBL" id="KNE02274.1"/>
    </source>
</evidence>
<reference evidence="3" key="1">
    <citation type="journal article" date="2015" name="BMC Genomics">
        <title>Draft genome of a commonly misdiagnosed multidrug resistant pathogen Candida auris.</title>
        <authorList>
            <person name="Chatterjee S."/>
            <person name="Alampalli S.V."/>
            <person name="Nageshan R.K."/>
            <person name="Chettiar S.T."/>
            <person name="Joshi S."/>
            <person name="Tatu U.S."/>
        </authorList>
    </citation>
    <scope>NUCLEOTIDE SEQUENCE [LARGE SCALE GENOMIC DNA]</scope>
    <source>
        <strain evidence="3">6684</strain>
    </source>
</reference>
<accession>A0A0L0P7H8</accession>
<dbReference type="Proteomes" id="UP000037122">
    <property type="component" value="Unassembled WGS sequence"/>
</dbReference>
<dbReference type="AlphaFoldDB" id="A0A0L0P7H8"/>
<evidence type="ECO:0000313" key="3">
    <source>
        <dbReference type="Proteomes" id="UP000037122"/>
    </source>
</evidence>
<feature type="region of interest" description="Disordered" evidence="1">
    <location>
        <begin position="1"/>
        <end position="74"/>
    </location>
</feature>
<dbReference type="EMBL" id="LGST01000004">
    <property type="protein sequence ID" value="KNE02274.1"/>
    <property type="molecule type" value="Genomic_DNA"/>
</dbReference>
<organism evidence="2 3">
    <name type="scientific">Candidozyma auris</name>
    <name type="common">Yeast</name>
    <name type="synonym">Candida auris</name>
    <dbReference type="NCBI Taxonomy" id="498019"/>
    <lineage>
        <taxon>Eukaryota</taxon>
        <taxon>Fungi</taxon>
        <taxon>Dikarya</taxon>
        <taxon>Ascomycota</taxon>
        <taxon>Saccharomycotina</taxon>
        <taxon>Pichiomycetes</taxon>
        <taxon>Metschnikowiaceae</taxon>
        <taxon>Candidozyma</taxon>
    </lineage>
</organism>
<protein>
    <submittedName>
        <fullName evidence="2">Uncharacterized protein</fullName>
    </submittedName>
</protein>
<feature type="compositionally biased region" description="Basic residues" evidence="1">
    <location>
        <begin position="1"/>
        <end position="14"/>
    </location>
</feature>
<proteinExistence type="predicted"/>
<gene>
    <name evidence="2" type="ORF">QG37_00526</name>
</gene>
<dbReference type="VEuPathDB" id="FungiDB:QG37_00526"/>
<sequence>MATRNVTRKRKSNGRKITQGGRSHGKHGVCRAEVRKETIGGLPTEVNKRKEKEKRKKRKKKNAGGSKKDSQRRLCSAPCAWIRGILV</sequence>
<evidence type="ECO:0000256" key="1">
    <source>
        <dbReference type="SAM" id="MobiDB-lite"/>
    </source>
</evidence>
<comment type="caution">
    <text evidence="2">The sequence shown here is derived from an EMBL/GenBank/DDBJ whole genome shotgun (WGS) entry which is preliminary data.</text>
</comment>